<accession>A0A814BP41</accession>
<evidence type="ECO:0000313" key="2">
    <source>
        <dbReference type="EMBL" id="CAF0932062.1"/>
    </source>
</evidence>
<proteinExistence type="predicted"/>
<keyword evidence="3" id="KW-1185">Reference proteome</keyword>
<dbReference type="Proteomes" id="UP000663879">
    <property type="component" value="Unassembled WGS sequence"/>
</dbReference>
<dbReference type="OrthoDB" id="7917939at2759"/>
<organism evidence="2 3">
    <name type="scientific">Brachionus calyciflorus</name>
    <dbReference type="NCBI Taxonomy" id="104777"/>
    <lineage>
        <taxon>Eukaryota</taxon>
        <taxon>Metazoa</taxon>
        <taxon>Spiralia</taxon>
        <taxon>Gnathifera</taxon>
        <taxon>Rotifera</taxon>
        <taxon>Eurotatoria</taxon>
        <taxon>Monogononta</taxon>
        <taxon>Pseudotrocha</taxon>
        <taxon>Ploima</taxon>
        <taxon>Brachionidae</taxon>
        <taxon>Brachionus</taxon>
    </lineage>
</organism>
<comment type="caution">
    <text evidence="2">The sequence shown here is derived from an EMBL/GenBank/DDBJ whole genome shotgun (WGS) entry which is preliminary data.</text>
</comment>
<keyword evidence="1" id="KW-0472">Membrane</keyword>
<protein>
    <recommendedName>
        <fullName evidence="4">Glycosyltransferase family 92 protein</fullName>
    </recommendedName>
</protein>
<sequence length="555" mass="66614">MKFLIRLFFSLFTIILIIFLNKYLLNKYRNYDIESLLNEDEIDWIENELDSKCQWISIDRDYFFKRTSTFYFNDANLLTFTYFTHSNSRLKLIFYFKIELKNEKIIVKKISNLTLSVSKIQNYGISYIYYRFDNETYLQLKDNIKQFQIKIKDIQTNKTTKEFIQVRVKNMNLFSKDKKGVFLCSKCMYNTKVDDLNSVKWWIQMKKQAGYTKIGFCNNSIENNHQYTELFEEYKNFVELDQFNCLPNLYDLKNPKKYFLSYSEFAQLDNSLAYSIFDSVFIFYMNECYWSNIDKYRYVSIMDKDEIVFPRKLSLKKNSDIIKYVSNSNEISSKNLFEDLKCEHEENKMENYLDKLGIDINKNANSSFYFRNGIKFPNELFQLFFDSTEMYLNSSERKRNIGHKIEVINPNDKSQKFLLTISNEFEFNYTLKLLDMNKNIIKPFYESIKQKINIKKFNSFYTITGSSVHWVFGKTIHNTNRSISTEIHFNTRQIDATNMNIISGKDVAYVNDDLGHLSHFKKSLRIKEIPFFQLIPDLNYINCYFRPNLNSTDYP</sequence>
<evidence type="ECO:0008006" key="4">
    <source>
        <dbReference type="Google" id="ProtNLM"/>
    </source>
</evidence>
<dbReference type="EMBL" id="CAJNOC010002421">
    <property type="protein sequence ID" value="CAF0932062.1"/>
    <property type="molecule type" value="Genomic_DNA"/>
</dbReference>
<feature type="transmembrane region" description="Helical" evidence="1">
    <location>
        <begin position="7"/>
        <end position="25"/>
    </location>
</feature>
<keyword evidence="1" id="KW-1133">Transmembrane helix</keyword>
<reference evidence="2" key="1">
    <citation type="submission" date="2021-02" db="EMBL/GenBank/DDBJ databases">
        <authorList>
            <person name="Nowell W R."/>
        </authorList>
    </citation>
    <scope>NUCLEOTIDE SEQUENCE</scope>
    <source>
        <strain evidence="2">Ploen Becks lab</strain>
    </source>
</reference>
<keyword evidence="1" id="KW-0812">Transmembrane</keyword>
<evidence type="ECO:0000256" key="1">
    <source>
        <dbReference type="SAM" id="Phobius"/>
    </source>
</evidence>
<dbReference type="AlphaFoldDB" id="A0A814BP41"/>
<gene>
    <name evidence="2" type="ORF">OXX778_LOCUS12962</name>
</gene>
<evidence type="ECO:0000313" key="3">
    <source>
        <dbReference type="Proteomes" id="UP000663879"/>
    </source>
</evidence>
<name>A0A814BP41_9BILA</name>